<dbReference type="OrthoDB" id="5813613at2759"/>
<evidence type="ECO:0000256" key="4">
    <source>
        <dbReference type="ARBA" id="ARBA00022685"/>
    </source>
</evidence>
<dbReference type="STRING" id="103827.A0A0N5CSS1"/>
<accession>A0A0N5CSS1</accession>
<dbReference type="Proteomes" id="UP000276776">
    <property type="component" value="Unassembled WGS sequence"/>
</dbReference>
<dbReference type="InterPro" id="IPR002544">
    <property type="entry name" value="FMRFamid-related_peptide-like"/>
</dbReference>
<evidence type="ECO:0000313" key="10">
    <source>
        <dbReference type="WBParaSite" id="TCLT_0000327701-mRNA-1"/>
    </source>
</evidence>
<dbReference type="InterPro" id="IPR051041">
    <property type="entry name" value="FMRFamide-related_np"/>
</dbReference>
<keyword evidence="9" id="KW-1185">Reference proteome</keyword>
<dbReference type="GO" id="GO:0005576">
    <property type="term" value="C:extracellular region"/>
    <property type="evidence" value="ECO:0007669"/>
    <property type="project" value="UniProtKB-SubCell"/>
</dbReference>
<evidence type="ECO:0000256" key="2">
    <source>
        <dbReference type="ARBA" id="ARBA00006356"/>
    </source>
</evidence>
<dbReference type="Pfam" id="PF01581">
    <property type="entry name" value="FARP"/>
    <property type="match status" value="3"/>
</dbReference>
<evidence type="ECO:0000256" key="3">
    <source>
        <dbReference type="ARBA" id="ARBA00022525"/>
    </source>
</evidence>
<keyword evidence="4" id="KW-0165">Cleavage on pair of basic residues</keyword>
<comment type="subcellular location">
    <subcellularLocation>
        <location evidence="1">Secreted</location>
    </subcellularLocation>
</comment>
<evidence type="ECO:0000256" key="5">
    <source>
        <dbReference type="ARBA" id="ARBA00022815"/>
    </source>
</evidence>
<keyword evidence="6" id="KW-0527">Neuropeptide</keyword>
<evidence type="ECO:0000256" key="7">
    <source>
        <dbReference type="SAM" id="SignalP"/>
    </source>
</evidence>
<reference evidence="8 9" key="2">
    <citation type="submission" date="2018-11" db="EMBL/GenBank/DDBJ databases">
        <authorList>
            <consortium name="Pathogen Informatics"/>
        </authorList>
    </citation>
    <scope>NUCLEOTIDE SEQUENCE [LARGE SCALE GENOMIC DNA]</scope>
</reference>
<dbReference type="EMBL" id="UYYF01001220">
    <property type="protein sequence ID" value="VDM99661.1"/>
    <property type="molecule type" value="Genomic_DNA"/>
</dbReference>
<proteinExistence type="inferred from homology"/>
<evidence type="ECO:0000256" key="1">
    <source>
        <dbReference type="ARBA" id="ARBA00004613"/>
    </source>
</evidence>
<gene>
    <name evidence="8" type="ORF">TCLT_LOCUS3272</name>
</gene>
<keyword evidence="7" id="KW-0732">Signal</keyword>
<dbReference type="GO" id="GO:0007218">
    <property type="term" value="P:neuropeptide signaling pathway"/>
    <property type="evidence" value="ECO:0007669"/>
    <property type="project" value="UniProtKB-KW"/>
</dbReference>
<organism evidence="10">
    <name type="scientific">Thelazia callipaeda</name>
    <name type="common">Oriental eyeworm</name>
    <name type="synonym">Parasitic nematode</name>
    <dbReference type="NCBI Taxonomy" id="103827"/>
    <lineage>
        <taxon>Eukaryota</taxon>
        <taxon>Metazoa</taxon>
        <taxon>Ecdysozoa</taxon>
        <taxon>Nematoda</taxon>
        <taxon>Chromadorea</taxon>
        <taxon>Rhabditida</taxon>
        <taxon>Spirurina</taxon>
        <taxon>Spiruromorpha</taxon>
        <taxon>Thelazioidea</taxon>
        <taxon>Thelaziidae</taxon>
        <taxon>Thelazia</taxon>
    </lineage>
</organism>
<keyword evidence="5" id="KW-0027">Amidation</keyword>
<sequence>MVPVHVTLLIWSLIQVSHGCCMSRSTSDFCSIFNMLSDSEQAEVEQYLGKACKDNAVDDAIRLVEKRKPNFIRFGRAMLSLNNDRNNINPNFLRFGRIPDSVLGSDSGQNFLRFERETNEPNFLRFGELSTANVDDEINAWK</sequence>
<dbReference type="AlphaFoldDB" id="A0A0N5CSS1"/>
<name>A0A0N5CSS1_THECL</name>
<dbReference type="PANTHER" id="PTHR20986:SF24">
    <property type="entry name" value="FMRFAMIDE-LIKE NEUROPEPTIDES 1"/>
    <property type="match status" value="1"/>
</dbReference>
<evidence type="ECO:0000313" key="9">
    <source>
        <dbReference type="Proteomes" id="UP000276776"/>
    </source>
</evidence>
<evidence type="ECO:0000256" key="6">
    <source>
        <dbReference type="ARBA" id="ARBA00023320"/>
    </source>
</evidence>
<evidence type="ECO:0000313" key="8">
    <source>
        <dbReference type="EMBL" id="VDM99661.1"/>
    </source>
</evidence>
<protein>
    <submittedName>
        <fullName evidence="8 10">Uncharacterized protein</fullName>
    </submittedName>
</protein>
<dbReference type="PANTHER" id="PTHR20986">
    <property type="entry name" value="FMRFAMIDE-RELATED PEPTIDES"/>
    <property type="match status" value="1"/>
</dbReference>
<keyword evidence="3" id="KW-0964">Secreted</keyword>
<comment type="similarity">
    <text evidence="2">Belongs to the FARP (FMRFamide related peptide) family.</text>
</comment>
<feature type="chain" id="PRO_5043126347" evidence="7">
    <location>
        <begin position="20"/>
        <end position="142"/>
    </location>
</feature>
<feature type="signal peptide" evidence="7">
    <location>
        <begin position="1"/>
        <end position="19"/>
    </location>
</feature>
<dbReference type="WBParaSite" id="TCLT_0000327701-mRNA-1">
    <property type="protein sequence ID" value="TCLT_0000327701-mRNA-1"/>
    <property type="gene ID" value="TCLT_0000327701"/>
</dbReference>
<reference evidence="10" key="1">
    <citation type="submission" date="2017-02" db="UniProtKB">
        <authorList>
            <consortium name="WormBaseParasite"/>
        </authorList>
    </citation>
    <scope>IDENTIFICATION</scope>
</reference>